<gene>
    <name evidence="7" type="ordered locus">Bsel_3225</name>
</gene>
<evidence type="ECO:0000256" key="1">
    <source>
        <dbReference type="ARBA" id="ARBA00007401"/>
    </source>
</evidence>
<evidence type="ECO:0000256" key="2">
    <source>
        <dbReference type="ARBA" id="ARBA00022801"/>
    </source>
</evidence>
<dbReference type="KEGG" id="bse:Bsel_3225"/>
<dbReference type="Proteomes" id="UP000000271">
    <property type="component" value="Chromosome"/>
</dbReference>
<dbReference type="InterPro" id="IPR006103">
    <property type="entry name" value="Glyco_hydro_2_cat"/>
</dbReference>
<accession>D6Y1C0</accession>
<sequence>MRKQIILDGSWIFLTDPDQQGLNQEWYMKSLSDKGTEVTVPHIWQRDDRFSTYTGAAWYQCEFHAEKPKDHDITVVTFDAVDYEAKVWLNGVYLGSHEGGYTPFEFNFDKALNEGVNQLTVRVYDPSDNAEIPIGKQGSWYSRVSGIWQSVTLEQRPAIHLKDIQIRPAEDLSGVWVQVTANEQLPDGLSLQISVTEHNGHEEIVGKEAQEEEWMFIKWDDIRLWSPEDPFLYDVTVRLVSGEHTYDEKRKHFGMRNVYQKDGDVWLNGQPLKIRGALDQAFYPDTIYSAPGEVFIKDEIQKAKQLGFNLLRKHIKIETPEYLYWADRMGMLIWEEPPNVVKFSAQANRRFKKDLLEMIKRDAHHPSIIIWSIYNEEWGLEWDLSNDSEKQRYVKELFEEVRASDATRLICDNSGWRHVVTDVNDTHRYFTVPEQSVEWKADLRENIIGSPDANFVPGQVSSQEPVIVSEFGVWGLPDPQDMIDYYGKQPLWYENLGDDTHKEDFKRPLTLFEHFERYQLNEVFRDYAELAACSQRRQFRANQGLIEEMRKERGINGYVVTELTDIEWETNGWMDYARNFKKGFEKANRFNGPLVVMADLKERNVWTGDALTAELMISNHDFRPLKGTLICEIPELNLQESRMIDEGTNVWVKLQEDIRFMIPEDTKTMSITLNLRLELEDGSVVENEYELTITKQEPARRQGIRVYTAYLPETFAEQLRRQGFDIAEEMNEADIAITGQLTKEFEESYIMGKQILFLAEDGDTIAEKGPITFREMDRGESWNRTSSMNYVNTAKFPEIPLQKEMGWEFHGIFPEYVIPMTNYEKIGGTVGRIVYMFGNSALADSSEILSGYFQGWAGQNGASMVRHYSAKGSLTITTWKLIRNYGKHPVGTSILNQLIHEFSNKIHN</sequence>
<dbReference type="EMBL" id="CP001791">
    <property type="protein sequence ID" value="ADI00707.1"/>
    <property type="molecule type" value="Genomic_DNA"/>
</dbReference>
<feature type="domain" description="Glycosyl hydrolases family 2 sugar binding" evidence="6">
    <location>
        <begin position="7"/>
        <end position="157"/>
    </location>
</feature>
<feature type="domain" description="Glycoside hydrolase family 2 immunoglobulin-like beta-sandwich" evidence="4">
    <location>
        <begin position="159"/>
        <end position="256"/>
    </location>
</feature>
<dbReference type="PRINTS" id="PR00132">
    <property type="entry name" value="GLHYDRLASE2"/>
</dbReference>
<evidence type="ECO:0000256" key="3">
    <source>
        <dbReference type="ARBA" id="ARBA00023295"/>
    </source>
</evidence>
<dbReference type="CAZy" id="GH2">
    <property type="family name" value="Glycoside Hydrolase Family 2"/>
</dbReference>
<keyword evidence="8" id="KW-1185">Reference proteome</keyword>
<dbReference type="InterPro" id="IPR013783">
    <property type="entry name" value="Ig-like_fold"/>
</dbReference>
<evidence type="ECO:0000259" key="4">
    <source>
        <dbReference type="Pfam" id="PF00703"/>
    </source>
</evidence>
<dbReference type="eggNOG" id="COG3250">
    <property type="taxonomic scope" value="Bacteria"/>
</dbReference>
<evidence type="ECO:0000313" key="8">
    <source>
        <dbReference type="Proteomes" id="UP000000271"/>
    </source>
</evidence>
<dbReference type="InterPro" id="IPR006101">
    <property type="entry name" value="Glyco_hydro_2"/>
</dbReference>
<evidence type="ECO:0000259" key="5">
    <source>
        <dbReference type="Pfam" id="PF02836"/>
    </source>
</evidence>
<dbReference type="GO" id="GO:0005975">
    <property type="term" value="P:carbohydrate metabolic process"/>
    <property type="evidence" value="ECO:0007669"/>
    <property type="project" value="InterPro"/>
</dbReference>
<dbReference type="STRING" id="439292.Bsel_3225"/>
<keyword evidence="3" id="KW-0326">Glycosidase</keyword>
<dbReference type="GO" id="GO:0004553">
    <property type="term" value="F:hydrolase activity, hydrolyzing O-glycosyl compounds"/>
    <property type="evidence" value="ECO:0007669"/>
    <property type="project" value="InterPro"/>
</dbReference>
<evidence type="ECO:0000259" key="6">
    <source>
        <dbReference type="Pfam" id="PF02837"/>
    </source>
</evidence>
<organism evidence="7 8">
    <name type="scientific">Bacillus selenitireducens (strain ATCC 700615 / DSM 15326 / MLS10)</name>
    <dbReference type="NCBI Taxonomy" id="439292"/>
    <lineage>
        <taxon>Bacteria</taxon>
        <taxon>Bacillati</taxon>
        <taxon>Bacillota</taxon>
        <taxon>Bacilli</taxon>
        <taxon>Bacillales</taxon>
        <taxon>Bacillaceae</taxon>
        <taxon>Salisediminibacterium</taxon>
    </lineage>
</organism>
<evidence type="ECO:0000313" key="7">
    <source>
        <dbReference type="EMBL" id="ADI00707.1"/>
    </source>
</evidence>
<dbReference type="SUPFAM" id="SSF49785">
    <property type="entry name" value="Galactose-binding domain-like"/>
    <property type="match status" value="1"/>
</dbReference>
<dbReference type="InterPro" id="IPR017853">
    <property type="entry name" value="GH"/>
</dbReference>
<dbReference type="AlphaFoldDB" id="D6Y1C0"/>
<keyword evidence="2 7" id="KW-0378">Hydrolase</keyword>
<dbReference type="Pfam" id="PF02837">
    <property type="entry name" value="Glyco_hydro_2_N"/>
    <property type="match status" value="1"/>
</dbReference>
<feature type="domain" description="Glycoside hydrolase family 2 catalytic" evidence="5">
    <location>
        <begin position="261"/>
        <end position="477"/>
    </location>
</feature>
<dbReference type="SUPFAM" id="SSF51445">
    <property type="entry name" value="(Trans)glycosidases"/>
    <property type="match status" value="1"/>
</dbReference>
<dbReference type="Gene3D" id="2.60.40.10">
    <property type="entry name" value="Immunoglobulins"/>
    <property type="match status" value="1"/>
</dbReference>
<proteinExistence type="inferred from homology"/>
<dbReference type="InterPro" id="IPR006102">
    <property type="entry name" value="Ig-like_GH2"/>
</dbReference>
<dbReference type="InterPro" id="IPR006104">
    <property type="entry name" value="Glyco_hydro_2_N"/>
</dbReference>
<dbReference type="Gene3D" id="2.60.120.260">
    <property type="entry name" value="Galactose-binding domain-like"/>
    <property type="match status" value="1"/>
</dbReference>
<dbReference type="Gene3D" id="3.20.20.80">
    <property type="entry name" value="Glycosidases"/>
    <property type="match status" value="1"/>
</dbReference>
<dbReference type="Pfam" id="PF02836">
    <property type="entry name" value="Glyco_hydro_2_C"/>
    <property type="match status" value="1"/>
</dbReference>
<dbReference type="RefSeq" id="WP_013174111.1">
    <property type="nucleotide sequence ID" value="NC_014219.1"/>
</dbReference>
<dbReference type="PANTHER" id="PTHR42732:SF2">
    <property type="entry name" value="BETA-MANNOSIDASE"/>
    <property type="match status" value="1"/>
</dbReference>
<comment type="similarity">
    <text evidence="1">Belongs to the glycosyl hydrolase 2 family.</text>
</comment>
<dbReference type="PANTHER" id="PTHR42732">
    <property type="entry name" value="BETA-GALACTOSIDASE"/>
    <property type="match status" value="1"/>
</dbReference>
<dbReference type="SUPFAM" id="SSF49303">
    <property type="entry name" value="beta-Galactosidase/glucuronidase domain"/>
    <property type="match status" value="1"/>
</dbReference>
<dbReference type="OrthoDB" id="9762066at2"/>
<name>D6Y1C0_BACIE</name>
<dbReference type="HOGENOM" id="CLU_009935_1_0_9"/>
<dbReference type="InterPro" id="IPR036156">
    <property type="entry name" value="Beta-gal/glucu_dom_sf"/>
</dbReference>
<dbReference type="InterPro" id="IPR051913">
    <property type="entry name" value="GH2_Domain-Containing"/>
</dbReference>
<dbReference type="InterPro" id="IPR008979">
    <property type="entry name" value="Galactose-bd-like_sf"/>
</dbReference>
<dbReference type="Pfam" id="PF00703">
    <property type="entry name" value="Glyco_hydro_2"/>
    <property type="match status" value="1"/>
</dbReference>
<protein>
    <submittedName>
        <fullName evidence="7">Glycoside hydrolase family 2 sugar binding protein</fullName>
    </submittedName>
</protein>
<reference evidence="7" key="1">
    <citation type="submission" date="2009-10" db="EMBL/GenBank/DDBJ databases">
        <title>Complete sequence of Bacillus selenitireducens MLS10.</title>
        <authorList>
            <consortium name="US DOE Joint Genome Institute"/>
            <person name="Lucas S."/>
            <person name="Copeland A."/>
            <person name="Lapidus A."/>
            <person name="Glavina del Rio T."/>
            <person name="Dalin E."/>
            <person name="Tice H."/>
            <person name="Bruce D."/>
            <person name="Goodwin L."/>
            <person name="Pitluck S."/>
            <person name="Sims D."/>
            <person name="Brettin T."/>
            <person name="Detter J.C."/>
            <person name="Han C."/>
            <person name="Larimer F."/>
            <person name="Land M."/>
            <person name="Hauser L."/>
            <person name="Kyrpides N."/>
            <person name="Ovchinnikova G."/>
            <person name="Stolz J."/>
        </authorList>
    </citation>
    <scope>NUCLEOTIDE SEQUENCE [LARGE SCALE GENOMIC DNA]</scope>
    <source>
        <strain evidence="7">MLS10</strain>
    </source>
</reference>